<gene>
    <name evidence="4" type="ORF">N7449_010468</name>
</gene>
<dbReference type="InterPro" id="IPR046623">
    <property type="entry name" value="DUF6536"/>
</dbReference>
<keyword evidence="2" id="KW-0812">Transmembrane</keyword>
<dbReference type="OrthoDB" id="5429634at2759"/>
<comment type="caution">
    <text evidence="4">The sequence shown here is derived from an EMBL/GenBank/DDBJ whole genome shotgun (WGS) entry which is preliminary data.</text>
</comment>
<evidence type="ECO:0000313" key="5">
    <source>
        <dbReference type="Proteomes" id="UP001150942"/>
    </source>
</evidence>
<feature type="transmembrane region" description="Helical" evidence="2">
    <location>
        <begin position="489"/>
        <end position="509"/>
    </location>
</feature>
<accession>A0A9W9J0H9</accession>
<dbReference type="Proteomes" id="UP001150942">
    <property type="component" value="Unassembled WGS sequence"/>
</dbReference>
<reference evidence="4" key="2">
    <citation type="journal article" date="2023" name="IMA Fungus">
        <title>Comparative genomic study of the Penicillium genus elucidates a diverse pangenome and 15 lateral gene transfer events.</title>
        <authorList>
            <person name="Petersen C."/>
            <person name="Sorensen T."/>
            <person name="Nielsen M.R."/>
            <person name="Sondergaard T.E."/>
            <person name="Sorensen J.L."/>
            <person name="Fitzpatrick D.A."/>
            <person name="Frisvad J.C."/>
            <person name="Nielsen K.L."/>
        </authorList>
    </citation>
    <scope>NUCLEOTIDE SEQUENCE</scope>
    <source>
        <strain evidence="4">IBT 20477</strain>
    </source>
</reference>
<feature type="transmembrane region" description="Helical" evidence="2">
    <location>
        <begin position="207"/>
        <end position="224"/>
    </location>
</feature>
<feature type="compositionally biased region" description="Polar residues" evidence="1">
    <location>
        <begin position="21"/>
        <end position="33"/>
    </location>
</feature>
<dbReference type="PANTHER" id="PTHR35395">
    <property type="entry name" value="DUF6536 DOMAIN-CONTAINING PROTEIN"/>
    <property type="match status" value="1"/>
</dbReference>
<evidence type="ECO:0000313" key="4">
    <source>
        <dbReference type="EMBL" id="KAJ5187474.1"/>
    </source>
</evidence>
<dbReference type="AlphaFoldDB" id="A0A9W9J0H9"/>
<feature type="transmembrane region" description="Helical" evidence="2">
    <location>
        <begin position="404"/>
        <end position="428"/>
    </location>
</feature>
<feature type="region of interest" description="Disordered" evidence="1">
    <location>
        <begin position="21"/>
        <end position="57"/>
    </location>
</feature>
<dbReference type="PANTHER" id="PTHR35395:SF1">
    <property type="entry name" value="DUF6536 DOMAIN-CONTAINING PROTEIN"/>
    <property type="match status" value="1"/>
</dbReference>
<proteinExistence type="predicted"/>
<feature type="domain" description="DUF6536" evidence="3">
    <location>
        <begin position="98"/>
        <end position="247"/>
    </location>
</feature>
<sequence>MRCLADTVLANENDSLLTHVNRTEHTTTLSPAATITDEDQDGNDVGEHPNTDKTSDNADQIRLTYASKKILGQYIPEINEEHVRSKTRKNTASKRSKMLRNQFITATVICVANIVILVCVWVYFPPDSRGIGTLRMSDCSDISSINSGIHVILNVLSSLFLGAGSYCMQILVAPSRREMDGAHARGVSLDIGVQSLRNLRWIKRRRIFHWLGLGILSICLHLFWNSLTFASTPVMSYVSATVTSDFQEGHDWALDPLPDWLSKYESTRDWTPVLELYYQVTNFTRLNKRDCMLEYIDPLTPKKPLVVVASNITAAENYGNTLISGLITEHDVWSRSPWWICSAYNPDYKSLCTKEWADTFIDDWVVITYTHEEKDKPGWPFEVKIDYCLVGAESTTSPQCGLHYGAQVFTVVSVCTLLQCCFISLVWWSSRTKAGSCQGESTMVLMGDAIAEYLEHPGDVSSSQAVRMHPQVWCPQRRLSWFKAVSRKVWGISLTLLTIGIAAPMAILIDNVIYWKPRGLYLSIPTIINLGFGLNSNFIGLGSETRNYTLVQCVFLANGVQLIVSFLYLFYNNILTRQLVGDQWVRFLHPNGKKSLRVSTPIGMQRSSYVLSLPLTYSITLIIAMIILHWLVSESLFVVQTLGFDSNGKLLDSSSFSGSVVGYSMLPIVLATICGGVMVIGLLVNSLVRNHQDVPQEFLKWGYSSAHIESLCSRPDEDSDAHLFPLSIGVVSDSSTGAISGPPRLSFSTDIHLRLPQDGDVYMLPARK</sequence>
<keyword evidence="5" id="KW-1185">Reference proteome</keyword>
<keyword evidence="2" id="KW-1133">Transmembrane helix</keyword>
<feature type="transmembrane region" description="Helical" evidence="2">
    <location>
        <begin position="548"/>
        <end position="571"/>
    </location>
</feature>
<protein>
    <recommendedName>
        <fullName evidence="3">DUF6536 domain-containing protein</fullName>
    </recommendedName>
</protein>
<keyword evidence="2" id="KW-0472">Membrane</keyword>
<dbReference type="Pfam" id="PF20163">
    <property type="entry name" value="DUF6536"/>
    <property type="match status" value="1"/>
</dbReference>
<feature type="transmembrane region" description="Helical" evidence="2">
    <location>
        <begin position="103"/>
        <end position="124"/>
    </location>
</feature>
<feature type="compositionally biased region" description="Basic and acidic residues" evidence="1">
    <location>
        <begin position="45"/>
        <end position="56"/>
    </location>
</feature>
<dbReference type="EMBL" id="JAPQKQ010000007">
    <property type="protein sequence ID" value="KAJ5187474.1"/>
    <property type="molecule type" value="Genomic_DNA"/>
</dbReference>
<evidence type="ECO:0000256" key="1">
    <source>
        <dbReference type="SAM" id="MobiDB-lite"/>
    </source>
</evidence>
<feature type="transmembrane region" description="Helical" evidence="2">
    <location>
        <begin position="660"/>
        <end position="684"/>
    </location>
</feature>
<name>A0A9W9J0H9_9EURO</name>
<feature type="transmembrane region" description="Helical" evidence="2">
    <location>
        <begin position="144"/>
        <end position="167"/>
    </location>
</feature>
<reference evidence="4" key="1">
    <citation type="submission" date="2022-11" db="EMBL/GenBank/DDBJ databases">
        <authorList>
            <person name="Petersen C."/>
        </authorList>
    </citation>
    <scope>NUCLEOTIDE SEQUENCE</scope>
    <source>
        <strain evidence="4">IBT 20477</strain>
    </source>
</reference>
<evidence type="ECO:0000256" key="2">
    <source>
        <dbReference type="SAM" id="Phobius"/>
    </source>
</evidence>
<evidence type="ECO:0000259" key="3">
    <source>
        <dbReference type="Pfam" id="PF20163"/>
    </source>
</evidence>
<organism evidence="4 5">
    <name type="scientific">Penicillium cf. viridicatum</name>
    <dbReference type="NCBI Taxonomy" id="2972119"/>
    <lineage>
        <taxon>Eukaryota</taxon>
        <taxon>Fungi</taxon>
        <taxon>Dikarya</taxon>
        <taxon>Ascomycota</taxon>
        <taxon>Pezizomycotina</taxon>
        <taxon>Eurotiomycetes</taxon>
        <taxon>Eurotiomycetidae</taxon>
        <taxon>Eurotiales</taxon>
        <taxon>Aspergillaceae</taxon>
        <taxon>Penicillium</taxon>
    </lineage>
</organism>
<feature type="transmembrane region" description="Helical" evidence="2">
    <location>
        <begin position="609"/>
        <end position="632"/>
    </location>
</feature>